<proteinExistence type="predicted"/>
<accession>A0A7J7JWQ6</accession>
<sequence length="113" mass="12465">MFITSINIFRSVAIPPSLSAVNLVPVHISMWNRGDPRTRAEICLPLVSDIACLIDGTSIHGPVLERYNGNPKARDEIHATLPTDRLSVTRQVIGYVISGRYSQTLVIVKVLDL</sequence>
<gene>
    <name evidence="2" type="ORF">EB796_011304</name>
</gene>
<comment type="caution">
    <text evidence="2">The sequence shown here is derived from an EMBL/GenBank/DDBJ whole genome shotgun (WGS) entry which is preliminary data.</text>
</comment>
<reference evidence="2" key="1">
    <citation type="submission" date="2020-06" db="EMBL/GenBank/DDBJ databases">
        <title>Draft genome of Bugula neritina, a colonial animal packing powerful symbionts and potential medicines.</title>
        <authorList>
            <person name="Rayko M."/>
        </authorList>
    </citation>
    <scope>NUCLEOTIDE SEQUENCE [LARGE SCALE GENOMIC DNA]</scope>
    <source>
        <strain evidence="2">Kwan_BN1</strain>
    </source>
</reference>
<feature type="domain" description="POP1 C-terminal" evidence="1">
    <location>
        <begin position="23"/>
        <end position="63"/>
    </location>
</feature>
<protein>
    <recommendedName>
        <fullName evidence="1">POP1 C-terminal domain-containing protein</fullName>
    </recommendedName>
</protein>
<dbReference type="InterPro" id="IPR055079">
    <property type="entry name" value="POP1_C"/>
</dbReference>
<dbReference type="Pfam" id="PF22770">
    <property type="entry name" value="POP1_C"/>
    <property type="match status" value="1"/>
</dbReference>
<evidence type="ECO:0000313" key="2">
    <source>
        <dbReference type="EMBL" id="KAF6030387.1"/>
    </source>
</evidence>
<name>A0A7J7JWQ6_BUGNE</name>
<organism evidence="2 3">
    <name type="scientific">Bugula neritina</name>
    <name type="common">Brown bryozoan</name>
    <name type="synonym">Sertularia neritina</name>
    <dbReference type="NCBI Taxonomy" id="10212"/>
    <lineage>
        <taxon>Eukaryota</taxon>
        <taxon>Metazoa</taxon>
        <taxon>Spiralia</taxon>
        <taxon>Lophotrochozoa</taxon>
        <taxon>Bryozoa</taxon>
        <taxon>Gymnolaemata</taxon>
        <taxon>Cheilostomatida</taxon>
        <taxon>Flustrina</taxon>
        <taxon>Buguloidea</taxon>
        <taxon>Bugulidae</taxon>
        <taxon>Bugula</taxon>
    </lineage>
</organism>
<keyword evidence="3" id="KW-1185">Reference proteome</keyword>
<dbReference type="AlphaFoldDB" id="A0A7J7JWQ6"/>
<dbReference type="Proteomes" id="UP000593567">
    <property type="component" value="Unassembled WGS sequence"/>
</dbReference>
<evidence type="ECO:0000259" key="1">
    <source>
        <dbReference type="Pfam" id="PF22770"/>
    </source>
</evidence>
<evidence type="ECO:0000313" key="3">
    <source>
        <dbReference type="Proteomes" id="UP000593567"/>
    </source>
</evidence>
<dbReference type="EMBL" id="VXIV02001712">
    <property type="protein sequence ID" value="KAF6030387.1"/>
    <property type="molecule type" value="Genomic_DNA"/>
</dbReference>